<gene>
    <name evidence="8" type="ORF">ARB_00088</name>
</gene>
<dbReference type="HOGENOM" id="CLU_000471_1_0_1"/>
<dbReference type="InterPro" id="IPR039795">
    <property type="entry name" value="LTN1/Rkr1"/>
</dbReference>
<dbReference type="InterPro" id="IPR016024">
    <property type="entry name" value="ARM-type_fold"/>
</dbReference>
<dbReference type="PANTHER" id="PTHR12389">
    <property type="entry name" value="ZINC FINGER PROTEIN 294"/>
    <property type="match status" value="1"/>
</dbReference>
<keyword evidence="9" id="KW-1185">Reference proteome</keyword>
<dbReference type="OMA" id="IYGSHWE"/>
<dbReference type="KEGG" id="abe:ARB_00088"/>
<dbReference type="GO" id="GO:0072344">
    <property type="term" value="P:rescue of stalled ribosome"/>
    <property type="evidence" value="ECO:0007669"/>
    <property type="project" value="TreeGrafter"/>
</dbReference>
<dbReference type="InterPro" id="IPR007213">
    <property type="entry name" value="Ppm1/Ppm2/Tcmp"/>
</dbReference>
<dbReference type="GO" id="GO:0043023">
    <property type="term" value="F:ribosomal large subunit binding"/>
    <property type="evidence" value="ECO:0007669"/>
    <property type="project" value="TreeGrafter"/>
</dbReference>
<dbReference type="RefSeq" id="XP_003013641.1">
    <property type="nucleotide sequence ID" value="XM_003013595.1"/>
</dbReference>
<organism evidence="8 9">
    <name type="scientific">Arthroderma benhamiae (strain ATCC MYA-4681 / CBS 112371)</name>
    <name type="common">Trichophyton mentagrophytes</name>
    <dbReference type="NCBI Taxonomy" id="663331"/>
    <lineage>
        <taxon>Eukaryota</taxon>
        <taxon>Fungi</taxon>
        <taxon>Dikarya</taxon>
        <taxon>Ascomycota</taxon>
        <taxon>Pezizomycotina</taxon>
        <taxon>Eurotiomycetes</taxon>
        <taxon>Eurotiomycetidae</taxon>
        <taxon>Onygenales</taxon>
        <taxon>Arthrodermataceae</taxon>
        <taxon>Trichophyton</taxon>
    </lineage>
</organism>
<dbReference type="InterPro" id="IPR054478">
    <property type="entry name" value="LTN1_UBC"/>
</dbReference>
<dbReference type="InterPro" id="IPR054476">
    <property type="entry name" value="Ltn1_N"/>
</dbReference>
<feature type="domain" description="E3 ubiquitin-protein ligase listerin N-terminal" evidence="4">
    <location>
        <begin position="58"/>
        <end position="366"/>
    </location>
</feature>
<dbReference type="SUPFAM" id="SSF53335">
    <property type="entry name" value="S-adenosyl-L-methionine-dependent methyltransferases"/>
    <property type="match status" value="1"/>
</dbReference>
<dbReference type="InterPro" id="IPR029063">
    <property type="entry name" value="SAM-dependent_MTases_sf"/>
</dbReference>
<evidence type="ECO:0000259" key="5">
    <source>
        <dbReference type="Pfam" id="PF22999"/>
    </source>
</evidence>
<dbReference type="GO" id="GO:0061630">
    <property type="term" value="F:ubiquitin protein ligase activity"/>
    <property type="evidence" value="ECO:0007669"/>
    <property type="project" value="InterPro"/>
</dbReference>
<dbReference type="Proteomes" id="UP000008866">
    <property type="component" value="Unassembled WGS sequence"/>
</dbReference>
<keyword evidence="2" id="KW-0808">Transferase</keyword>
<dbReference type="Pfam" id="PF22958">
    <property type="entry name" value="Ltn1_1st"/>
    <property type="match status" value="1"/>
</dbReference>
<evidence type="ECO:0000313" key="8">
    <source>
        <dbReference type="EMBL" id="EFE33001.1"/>
    </source>
</evidence>
<sequence>MSGKKFKSQASSSRAAAGGFGGGSFSPFGGFSTAGPAQETPASSLSYVYEPPDLSQISDPQTVVTFKNLLKKDSTTKARALEDLQSHISNVVSSNSSLDDGLLEAWSKVYPRTSIDSSRRVRQLAHSLQGDIVSTAGKRIARYISGTIGSWLAGLYENDKLVKKSAQDSLAKSFPTEEKQQGIWTVYQTSILEFVADATLQQTPQTLSDERTVRPDDANAKHARVVATALLEFTTTPTEKLSKDADSVENILQSRDLWKFSYHEDAFVRRSLYELLQTCLSKNIDCVNWKTISACVLSKSLGISQTGSSSTFSGLLLALTKKSPQLWTTYYSAKSPAKKQLMRYIKAGSEGAGPSYWSELQLILQSLPMEVLEIDKGDEAAIHSIISIAEAIHCSLKKREEARTNLLAAWTTYIKMSIWMSSKIPVGEKHLKFLEDHLFPILVQFIAADQAQAIWTIDDPNASKICVELFIALSQILEHDTTSGLCTKLATILKDNILISEPEQSKTYRASQDSVCSKGSRFFTLCGGVVTKVSESSQHAFVVESIKSSSFSLIETSLQTLQSRNGKPYGAAAVVDEALTKIPSLMGEMEALDPFLTNTLPQLILSPSAEHLVSILFACRSRKGFNNALRKAISAYHNTLISSSQLPSMGNLFSSVTALDEENNPDLKLLVLGVLQQGVRGDHQSWLDIAAVLRNKKLGPEISNTILDSLIERLSSEDSMVEVLRGLLLLSTESATPIQSYVTSSNGSKLISKLLYLTESSNDEVALLAASLKDQVTNIGGDNNSLKPTLEVLERNFKTVDDESLSVESLIAIVQEVLDQSSVHDSPKLLLSLLPRESSWKVALDPYIEVPPKRSCSIMSPLGGAVHIIDASRNLDILRAVPRDRDGFPLAFRLAYYVTKLLTAVGIDAVPLPPLENIFTFFPLIIQLVDEELSIDESTAILYPLTSDTRAIALEIVSEARILMNGWIQKSCTADAAYKAGARSFVSFWERSVYNFEGTGSRAYRFAECFARIVTERDAIKPTPSADGKLKAAMETTGLSNPFVLIATIVGYRDSIIETQTVSKLCNHLVADMTGLKDTNNIGGELLIFLGLIFTPLADTTVTDLRKLVVLNSLMHGGNNPAKNIPTQRLVFLVKHLITCLQSGELGVGILSEILKVLSAVLPLMKEIYGSHWPDLFDVLKTLWQNGELSSEYLPVLHSSLRLFSCLRKLATEDSNEDLEDAWKEARKSHTETMVNMLKQFGPSFHSDLPWDITTDLLSRELSAINADAISDISELFSSLSIESKGVQRATYGIIHRAIPKIQETLSFDVALSKTAVHLPDQLLALLSQVPPIAPFKEADIDENFWLGARSYLLGWKVVFDHFAPSPVLTYLQSIPVQEGYSSDIKQKDCLSSLLDFAFDCLETPQGQLIDASKFEIRSFELDTAESSKREMQWLLVHIYYLALRYLPNITRAWWVDCKKRLKTPVETWTQRYVSSFIWGKYLACIANYYQVSPLIIEDSLQSVSDWYSGQDWDSEDHALEVKVSSKAAEIIGSIEIDEESPPTSIAISLPPTYPLHQATVSGRSRVAVDEKKWKSWLLVIQGVILFSNGNLMDGLMAFRRNVQGALKGQGECPICCSIISANMQTPNKKCGTCKNTFHSDCLFSVGLVLIRVQQQQQQQQQQQTANVDIFSPMAAAHIPNLNTLRRGGGRGRGRGRAGYPGTAGRGEGSSGDKVVQQTDNDASVSRLSAVELGYLHDPFASIFAPETAEIRRYPIINRGTFVRTTSIDTLVSRFLWADKKKKKQIISLGAGSDTRVFRLLSENPELDLTYHELDFAENTTSKIAKILSSPPLLDALRITDREEVMTSSNGDAFHSKHYHIHPIDLRTLTASSNGPDRPRVQDIDSSAPTLLISECCLVYLPPADAVKVISYFTDNVFCPTTPLALVIYEPIRPDDPFGRTMVNNLAARGIQLQTLHRYATLQAQRERLQSHGFSGGQGVADIDFIWEKWIGEDEKSRVAGLEMLDEVEEWQLLARHYCVAWGWRDGPPSPGDQEMLPTGEAFHGWREFPSQ</sequence>
<dbReference type="InterPro" id="IPR054477">
    <property type="entry name" value="LTN1_E3_ligase_6th"/>
</dbReference>
<accession>D4AV79</accession>
<dbReference type="Pfam" id="PF22999">
    <property type="entry name" value="LTN1_E3_ligase_6th"/>
    <property type="match status" value="1"/>
</dbReference>
<dbReference type="PANTHER" id="PTHR12389:SF0">
    <property type="entry name" value="E3 UBIQUITIN-PROTEIN LIGASE LISTERIN"/>
    <property type="match status" value="1"/>
</dbReference>
<dbReference type="GO" id="GO:1990112">
    <property type="term" value="C:RQC complex"/>
    <property type="evidence" value="ECO:0007669"/>
    <property type="project" value="InterPro"/>
</dbReference>
<dbReference type="GO" id="GO:0008168">
    <property type="term" value="F:methyltransferase activity"/>
    <property type="evidence" value="ECO:0007669"/>
    <property type="project" value="UniProtKB-KW"/>
</dbReference>
<dbReference type="EMBL" id="ABSU01000012">
    <property type="protein sequence ID" value="EFE33001.1"/>
    <property type="molecule type" value="Genomic_DNA"/>
</dbReference>
<feature type="domain" description="E3 ubiquitin-protein ligase listerin tetratricopeptide repeats region" evidence="7">
    <location>
        <begin position="651"/>
        <end position="776"/>
    </location>
</feature>
<feature type="domain" description="E3 ubiquitin-protein ligase listerin HEAT repeat region" evidence="5">
    <location>
        <begin position="1268"/>
        <end position="1481"/>
    </location>
</feature>
<evidence type="ECO:0000259" key="6">
    <source>
        <dbReference type="Pfam" id="PF23009"/>
    </source>
</evidence>
<protein>
    <submittedName>
        <fullName evidence="8">RING zinc finger protein, putative</fullName>
    </submittedName>
</protein>
<dbReference type="Gene3D" id="3.40.50.150">
    <property type="entry name" value="Vaccinia Virus protein VP39"/>
    <property type="match status" value="1"/>
</dbReference>
<dbReference type="GO" id="GO:0032259">
    <property type="term" value="P:methylation"/>
    <property type="evidence" value="ECO:0007669"/>
    <property type="project" value="UniProtKB-KW"/>
</dbReference>
<dbReference type="STRING" id="663331.D4AV79"/>
<evidence type="ECO:0000259" key="4">
    <source>
        <dbReference type="Pfam" id="PF22958"/>
    </source>
</evidence>
<evidence type="ECO:0000313" key="9">
    <source>
        <dbReference type="Proteomes" id="UP000008866"/>
    </source>
</evidence>
<name>D4AV79_ARTBC</name>
<dbReference type="GO" id="GO:1990116">
    <property type="term" value="P:ribosome-associated ubiquitin-dependent protein catabolic process"/>
    <property type="evidence" value="ECO:0007669"/>
    <property type="project" value="InterPro"/>
</dbReference>
<dbReference type="Pfam" id="PF04072">
    <property type="entry name" value="LCM"/>
    <property type="match status" value="1"/>
</dbReference>
<dbReference type="Pfam" id="PF23009">
    <property type="entry name" value="UBC_like"/>
    <property type="match status" value="1"/>
</dbReference>
<evidence type="ECO:0000259" key="7">
    <source>
        <dbReference type="Pfam" id="PF23280"/>
    </source>
</evidence>
<evidence type="ECO:0000256" key="3">
    <source>
        <dbReference type="SAM" id="MobiDB-lite"/>
    </source>
</evidence>
<feature type="region of interest" description="Disordered" evidence="3">
    <location>
        <begin position="1682"/>
        <end position="1716"/>
    </location>
</feature>
<evidence type="ECO:0000256" key="2">
    <source>
        <dbReference type="ARBA" id="ARBA00022679"/>
    </source>
</evidence>
<dbReference type="InterPro" id="IPR057030">
    <property type="entry name" value="TPR_Rkr-1"/>
</dbReference>
<feature type="domain" description="E3 ubiquitin-protein ligase listerin ubiquitin conjugating" evidence="6">
    <location>
        <begin position="1520"/>
        <end position="1604"/>
    </location>
</feature>
<feature type="compositionally biased region" description="Gly residues" evidence="3">
    <location>
        <begin position="1697"/>
        <end position="1710"/>
    </location>
</feature>
<proteinExistence type="predicted"/>
<evidence type="ECO:0000256" key="1">
    <source>
        <dbReference type="ARBA" id="ARBA00022603"/>
    </source>
</evidence>
<dbReference type="GO" id="GO:0005829">
    <property type="term" value="C:cytosol"/>
    <property type="evidence" value="ECO:0007669"/>
    <property type="project" value="TreeGrafter"/>
</dbReference>
<comment type="caution">
    <text evidence="8">The sequence shown here is derived from an EMBL/GenBank/DDBJ whole genome shotgun (WGS) entry which is preliminary data.</text>
</comment>
<dbReference type="Pfam" id="PF23280">
    <property type="entry name" value="TPR_26"/>
    <property type="match status" value="1"/>
</dbReference>
<dbReference type="eggNOG" id="KOG0803">
    <property type="taxonomic scope" value="Eukaryota"/>
</dbReference>
<dbReference type="SUPFAM" id="SSF48371">
    <property type="entry name" value="ARM repeat"/>
    <property type="match status" value="1"/>
</dbReference>
<keyword evidence="1" id="KW-0489">Methyltransferase</keyword>
<dbReference type="eggNOG" id="KOG2918">
    <property type="taxonomic scope" value="Eukaryota"/>
</dbReference>
<reference evidence="9" key="1">
    <citation type="journal article" date="2011" name="Genome Biol.">
        <title>Comparative and functional genomics provide insights into the pathogenicity of dermatophytic fungi.</title>
        <authorList>
            <person name="Burmester A."/>
            <person name="Shelest E."/>
            <person name="Gloeckner G."/>
            <person name="Heddergott C."/>
            <person name="Schindler S."/>
            <person name="Staib P."/>
            <person name="Heidel A."/>
            <person name="Felder M."/>
            <person name="Petzold A."/>
            <person name="Szafranski K."/>
            <person name="Feuermann M."/>
            <person name="Pedruzzi I."/>
            <person name="Priebe S."/>
            <person name="Groth M."/>
            <person name="Winkler R."/>
            <person name="Li W."/>
            <person name="Kniemeyer O."/>
            <person name="Schroeckh V."/>
            <person name="Hertweck C."/>
            <person name="Hube B."/>
            <person name="White T.C."/>
            <person name="Platzer M."/>
            <person name="Guthke R."/>
            <person name="Heitman J."/>
            <person name="Woestemeyer J."/>
            <person name="Zipfel P.F."/>
            <person name="Monod M."/>
            <person name="Brakhage A.A."/>
        </authorList>
    </citation>
    <scope>NUCLEOTIDE SEQUENCE [LARGE SCALE GENOMIC DNA]</scope>
    <source>
        <strain evidence="9">ATCC MYA-4681 / CBS 112371</strain>
    </source>
</reference>
<dbReference type="GeneID" id="9519920"/>